<evidence type="ECO:0000313" key="2">
    <source>
        <dbReference type="Proteomes" id="UP000664417"/>
    </source>
</evidence>
<protein>
    <submittedName>
        <fullName evidence="1">Uncharacterized protein</fullName>
    </submittedName>
</protein>
<reference evidence="1" key="1">
    <citation type="submission" date="2021-03" db="EMBL/GenBank/DDBJ databases">
        <authorList>
            <person name="Wang G."/>
        </authorList>
    </citation>
    <scope>NUCLEOTIDE SEQUENCE</scope>
    <source>
        <strain evidence="1">KCTC 12899</strain>
    </source>
</reference>
<keyword evidence="2" id="KW-1185">Reference proteome</keyword>
<dbReference type="EMBL" id="JAFREP010000004">
    <property type="protein sequence ID" value="MBO1318112.1"/>
    <property type="molecule type" value="Genomic_DNA"/>
</dbReference>
<evidence type="ECO:0000313" key="1">
    <source>
        <dbReference type="EMBL" id="MBO1318112.1"/>
    </source>
</evidence>
<proteinExistence type="predicted"/>
<dbReference type="Proteomes" id="UP000664417">
    <property type="component" value="Unassembled WGS sequence"/>
</dbReference>
<sequence>MKTKNAWIYLNTNQCFGSHQGGWSREMTCRGELPTPHDLEEMVDERAFGEKRLGLLIMDDLLHPLRLKLDKPEKDPRAFLQFGLRHYLNFSVETAEVRFFPLSEELTYLTMALPKPWIEGVYAFFENKGVQLGHIGGLLTTLLSETKLGWNAVTIGIYREVYLLVEMDEKGGFVQFRTRRLPLAADGQLDIQTLVHSDWEGFMQPTPAQRAVKLLALTEDHQDQLATMRAELGRFRDTTLVPQLGGNSLARFQALLQQPSLAAAGGRA</sequence>
<dbReference type="AlphaFoldDB" id="A0A8J7Q0F1"/>
<comment type="caution">
    <text evidence="1">The sequence shown here is derived from an EMBL/GenBank/DDBJ whole genome shotgun (WGS) entry which is preliminary data.</text>
</comment>
<dbReference type="RefSeq" id="WP_207857708.1">
    <property type="nucleotide sequence ID" value="NZ_JAFREP010000004.1"/>
</dbReference>
<organism evidence="1 2">
    <name type="scientific">Acanthopleuribacter pedis</name>
    <dbReference type="NCBI Taxonomy" id="442870"/>
    <lineage>
        <taxon>Bacteria</taxon>
        <taxon>Pseudomonadati</taxon>
        <taxon>Acidobacteriota</taxon>
        <taxon>Holophagae</taxon>
        <taxon>Acanthopleuribacterales</taxon>
        <taxon>Acanthopleuribacteraceae</taxon>
        <taxon>Acanthopleuribacter</taxon>
    </lineage>
</organism>
<accession>A0A8J7Q0F1</accession>
<name>A0A8J7Q0F1_9BACT</name>
<gene>
    <name evidence="1" type="ORF">J3U88_06580</name>
</gene>